<comment type="caution">
    <text evidence="1">The sequence shown here is derived from an EMBL/GenBank/DDBJ whole genome shotgun (WGS) entry which is preliminary data.</text>
</comment>
<dbReference type="EMBL" id="BAABME010002132">
    <property type="protein sequence ID" value="GAA0153190.1"/>
    <property type="molecule type" value="Genomic_DNA"/>
</dbReference>
<organism evidence="1 2">
    <name type="scientific">Lithospermum erythrorhizon</name>
    <name type="common">Purple gromwell</name>
    <name type="synonym">Lithospermum officinale var. erythrorhizon</name>
    <dbReference type="NCBI Taxonomy" id="34254"/>
    <lineage>
        <taxon>Eukaryota</taxon>
        <taxon>Viridiplantae</taxon>
        <taxon>Streptophyta</taxon>
        <taxon>Embryophyta</taxon>
        <taxon>Tracheophyta</taxon>
        <taxon>Spermatophyta</taxon>
        <taxon>Magnoliopsida</taxon>
        <taxon>eudicotyledons</taxon>
        <taxon>Gunneridae</taxon>
        <taxon>Pentapetalae</taxon>
        <taxon>asterids</taxon>
        <taxon>lamiids</taxon>
        <taxon>Boraginales</taxon>
        <taxon>Boraginaceae</taxon>
        <taxon>Boraginoideae</taxon>
        <taxon>Lithospermeae</taxon>
        <taxon>Lithospermum</taxon>
    </lineage>
</organism>
<keyword evidence="2" id="KW-1185">Reference proteome</keyword>
<reference evidence="1 2" key="1">
    <citation type="submission" date="2024-01" db="EMBL/GenBank/DDBJ databases">
        <title>The complete chloroplast genome sequence of Lithospermum erythrorhizon: insights into the phylogenetic relationship among Boraginaceae species and the maternal lineages of purple gromwells.</title>
        <authorList>
            <person name="Okada T."/>
            <person name="Watanabe K."/>
        </authorList>
    </citation>
    <scope>NUCLEOTIDE SEQUENCE [LARGE SCALE GENOMIC DNA]</scope>
</reference>
<name>A0AAV3PN91_LITER</name>
<dbReference type="Proteomes" id="UP001454036">
    <property type="component" value="Unassembled WGS sequence"/>
</dbReference>
<proteinExistence type="predicted"/>
<protein>
    <submittedName>
        <fullName evidence="1">Uncharacterized protein</fullName>
    </submittedName>
</protein>
<accession>A0AAV3PN91</accession>
<dbReference type="AlphaFoldDB" id="A0AAV3PN91"/>
<gene>
    <name evidence="1" type="ORF">LIER_11492</name>
</gene>
<evidence type="ECO:0000313" key="1">
    <source>
        <dbReference type="EMBL" id="GAA0153190.1"/>
    </source>
</evidence>
<evidence type="ECO:0000313" key="2">
    <source>
        <dbReference type="Proteomes" id="UP001454036"/>
    </source>
</evidence>
<sequence length="72" mass="7874">MEAGSKSVYQSNAFPLRERTKCLTISFLQSQHCCKSQKSGIYVVWGSQFHRSVGTWAADSPLASSAGLYGEV</sequence>